<comment type="caution">
    <text evidence="8">The sequence shown here is derived from an EMBL/GenBank/DDBJ whole genome shotgun (WGS) entry which is preliminary data.</text>
</comment>
<feature type="signal peptide" evidence="6">
    <location>
        <begin position="1"/>
        <end position="26"/>
    </location>
</feature>
<comment type="catalytic activity">
    <reaction evidence="1">
        <text>N-terminal L-glutaminyl-[peptide] = N-terminal 5-oxo-L-prolyl-[peptide] + NH4(+)</text>
        <dbReference type="Rhea" id="RHEA:23652"/>
        <dbReference type="Rhea" id="RHEA-COMP:11736"/>
        <dbReference type="Rhea" id="RHEA-COMP:11846"/>
        <dbReference type="ChEBI" id="CHEBI:28938"/>
        <dbReference type="ChEBI" id="CHEBI:64722"/>
        <dbReference type="ChEBI" id="CHEBI:87215"/>
        <dbReference type="EC" id="2.3.2.5"/>
    </reaction>
</comment>
<evidence type="ECO:0000256" key="5">
    <source>
        <dbReference type="ARBA" id="ARBA00023315"/>
    </source>
</evidence>
<feature type="domain" description="Peptidase M28" evidence="7">
    <location>
        <begin position="122"/>
        <end position="347"/>
    </location>
</feature>
<dbReference type="InterPro" id="IPR007484">
    <property type="entry name" value="Peptidase_M28"/>
</dbReference>
<evidence type="ECO:0000313" key="9">
    <source>
        <dbReference type="Proteomes" id="UP001642540"/>
    </source>
</evidence>
<evidence type="ECO:0000313" key="8">
    <source>
        <dbReference type="EMBL" id="CAL8100061.1"/>
    </source>
</evidence>
<dbReference type="InterPro" id="IPR040234">
    <property type="entry name" value="QC/QCL"/>
</dbReference>
<dbReference type="CDD" id="cd03880">
    <property type="entry name" value="M28_QC_like"/>
    <property type="match status" value="1"/>
</dbReference>
<evidence type="ECO:0000259" key="7">
    <source>
        <dbReference type="Pfam" id="PF04389"/>
    </source>
</evidence>
<accession>A0ABP1QHN2</accession>
<comment type="similarity">
    <text evidence="2">Belongs to the glutaminyl-peptide cyclotransferase family.</text>
</comment>
<dbReference type="InterPro" id="IPR037457">
    <property type="entry name" value="M28_QC"/>
</dbReference>
<evidence type="ECO:0000256" key="3">
    <source>
        <dbReference type="ARBA" id="ARBA00012012"/>
    </source>
</evidence>
<dbReference type="Proteomes" id="UP001642540">
    <property type="component" value="Unassembled WGS sequence"/>
</dbReference>
<dbReference type="EMBL" id="CAXLJM020000032">
    <property type="protein sequence ID" value="CAL8100061.1"/>
    <property type="molecule type" value="Genomic_DNA"/>
</dbReference>
<evidence type="ECO:0000256" key="4">
    <source>
        <dbReference type="ARBA" id="ARBA00022679"/>
    </source>
</evidence>
<keyword evidence="4" id="KW-0808">Transferase</keyword>
<evidence type="ECO:0000256" key="6">
    <source>
        <dbReference type="SAM" id="SignalP"/>
    </source>
</evidence>
<dbReference type="PANTHER" id="PTHR12283:SF6">
    <property type="entry name" value="GLUTAMINYL-PEPTIDE CYCLOTRANSFERASE-RELATED"/>
    <property type="match status" value="1"/>
</dbReference>
<name>A0ABP1QHN2_9HEXA</name>
<dbReference type="PANTHER" id="PTHR12283">
    <property type="entry name" value="GLUTAMINYL-PEPTIDE CYCLOTRANSFERASE"/>
    <property type="match status" value="1"/>
</dbReference>
<keyword evidence="5" id="KW-0012">Acyltransferase</keyword>
<keyword evidence="9" id="KW-1185">Reference proteome</keyword>
<gene>
    <name evidence="8" type="ORF">ODALV1_LOCUS10427</name>
</gene>
<dbReference type="Pfam" id="PF04389">
    <property type="entry name" value="Peptidase_M28"/>
    <property type="match status" value="1"/>
</dbReference>
<evidence type="ECO:0000256" key="2">
    <source>
        <dbReference type="ARBA" id="ARBA00006014"/>
    </source>
</evidence>
<dbReference type="EC" id="2.3.2.5" evidence="3"/>
<sequence>MRVPIRKHVFLGVLIVLPSLIYLVISQRQSSGTTLGEKWFEEKYKHQMKELDSETYQKLVVEGDRVPFEPLLDPMLIPRVPGTANHARVKQFIKDHMRGLEWTIETDAFQDNTPHGVKPFENIITTLNPDTPRRLVLACHFDSKYSNDDSFIGATDSAVPCAMLLHMAQAMQSMFTEHKNSQQNVTLQFIFFDGEEAFQYWTSTDSIYGSRHLAAKWDNTLYPPNNAEGTTMLNRMDMLVLLDLLGTANPKLSSFFQETSHWHNTLVQTEQQLKRSQFWSGSTRHNIFQARASFGGIEDDHIPFLQRGVDILHLIPSPFPTVWHKPSDNRDALDFPTISNLNKVFRLFVARYLHLPSS</sequence>
<evidence type="ECO:0000256" key="1">
    <source>
        <dbReference type="ARBA" id="ARBA00000001"/>
    </source>
</evidence>
<dbReference type="SUPFAM" id="SSF53187">
    <property type="entry name" value="Zn-dependent exopeptidases"/>
    <property type="match status" value="1"/>
</dbReference>
<keyword evidence="6" id="KW-0732">Signal</keyword>
<organism evidence="8 9">
    <name type="scientific">Orchesella dallaii</name>
    <dbReference type="NCBI Taxonomy" id="48710"/>
    <lineage>
        <taxon>Eukaryota</taxon>
        <taxon>Metazoa</taxon>
        <taxon>Ecdysozoa</taxon>
        <taxon>Arthropoda</taxon>
        <taxon>Hexapoda</taxon>
        <taxon>Collembola</taxon>
        <taxon>Entomobryomorpha</taxon>
        <taxon>Entomobryoidea</taxon>
        <taxon>Orchesellidae</taxon>
        <taxon>Orchesellinae</taxon>
        <taxon>Orchesella</taxon>
    </lineage>
</organism>
<protein>
    <recommendedName>
        <fullName evidence="3">glutaminyl-peptide cyclotransferase</fullName>
        <ecNumber evidence="3">2.3.2.5</ecNumber>
    </recommendedName>
</protein>
<feature type="chain" id="PRO_5046454104" description="glutaminyl-peptide cyclotransferase" evidence="6">
    <location>
        <begin position="27"/>
        <end position="358"/>
    </location>
</feature>
<dbReference type="Gene3D" id="3.40.630.10">
    <property type="entry name" value="Zn peptidases"/>
    <property type="match status" value="1"/>
</dbReference>
<proteinExistence type="inferred from homology"/>
<reference evidence="8 9" key="1">
    <citation type="submission" date="2024-08" db="EMBL/GenBank/DDBJ databases">
        <authorList>
            <person name="Cucini C."/>
            <person name="Frati F."/>
        </authorList>
    </citation>
    <scope>NUCLEOTIDE SEQUENCE [LARGE SCALE GENOMIC DNA]</scope>
</reference>